<keyword evidence="2" id="KW-1133">Transmembrane helix</keyword>
<dbReference type="EMBL" id="VJMJ01000335">
    <property type="protein sequence ID" value="KAF0722431.1"/>
    <property type="molecule type" value="Genomic_DNA"/>
</dbReference>
<dbReference type="VEuPathDB" id="FungiDB:AeMF1_016367"/>
<evidence type="ECO:0000313" key="4">
    <source>
        <dbReference type="Proteomes" id="UP000481153"/>
    </source>
</evidence>
<dbReference type="AlphaFoldDB" id="A0A6G0W5P5"/>
<evidence type="ECO:0000256" key="1">
    <source>
        <dbReference type="SAM" id="MobiDB-lite"/>
    </source>
</evidence>
<accession>A0A6G0W5P5</accession>
<sequence>MKTEELKEEVIDDHESAMEDKDGLLSNPPQRQKRQFALVAVAAALVASGLIAALFLRQDDTCSLDKHGFHGTVEKTPFYFARGPSQPSIPLSVFIAPSDSHNALLPCVQGSSTPFSANPNALNRHANALFVDSTKDISHTFLTSVLRAAQIDAKRQIVLMGSDLTLPDKALAILSDNFQPHKAFFLNIAGLVLHSLPCSSSNPPSSDLGTLLDAGVQVVIASDSSCNASTQLDWASSIPWYGVQAFASLTAANDTCLSSNESTPCSSGTLRHQHQLAVVHANTQVDVASLGQMVLSSF</sequence>
<organism evidence="3 4">
    <name type="scientific">Aphanomyces euteiches</name>
    <dbReference type="NCBI Taxonomy" id="100861"/>
    <lineage>
        <taxon>Eukaryota</taxon>
        <taxon>Sar</taxon>
        <taxon>Stramenopiles</taxon>
        <taxon>Oomycota</taxon>
        <taxon>Saprolegniomycetes</taxon>
        <taxon>Saprolegniales</taxon>
        <taxon>Verrucalvaceae</taxon>
        <taxon>Aphanomyces</taxon>
    </lineage>
</organism>
<evidence type="ECO:0000256" key="2">
    <source>
        <dbReference type="SAM" id="Phobius"/>
    </source>
</evidence>
<gene>
    <name evidence="3" type="ORF">Ae201684_018434</name>
</gene>
<feature type="compositionally biased region" description="Basic and acidic residues" evidence="1">
    <location>
        <begin position="1"/>
        <end position="23"/>
    </location>
</feature>
<comment type="caution">
    <text evidence="3">The sequence shown here is derived from an EMBL/GenBank/DDBJ whole genome shotgun (WGS) entry which is preliminary data.</text>
</comment>
<keyword evidence="2" id="KW-0812">Transmembrane</keyword>
<keyword evidence="2" id="KW-0472">Membrane</keyword>
<feature type="transmembrane region" description="Helical" evidence="2">
    <location>
        <begin position="36"/>
        <end position="56"/>
    </location>
</feature>
<feature type="region of interest" description="Disordered" evidence="1">
    <location>
        <begin position="1"/>
        <end position="28"/>
    </location>
</feature>
<evidence type="ECO:0000313" key="3">
    <source>
        <dbReference type="EMBL" id="KAF0722431.1"/>
    </source>
</evidence>
<name>A0A6G0W5P5_9STRA</name>
<reference evidence="3 4" key="1">
    <citation type="submission" date="2019-07" db="EMBL/GenBank/DDBJ databases">
        <title>Genomics analysis of Aphanomyces spp. identifies a new class of oomycete effector associated with host adaptation.</title>
        <authorList>
            <person name="Gaulin E."/>
        </authorList>
    </citation>
    <scope>NUCLEOTIDE SEQUENCE [LARGE SCALE GENOMIC DNA]</scope>
    <source>
        <strain evidence="3 4">ATCC 201684</strain>
    </source>
</reference>
<keyword evidence="4" id="KW-1185">Reference proteome</keyword>
<protein>
    <submittedName>
        <fullName evidence="3">Uncharacterized protein</fullName>
    </submittedName>
</protein>
<dbReference type="Proteomes" id="UP000481153">
    <property type="component" value="Unassembled WGS sequence"/>
</dbReference>
<proteinExistence type="predicted"/>